<reference evidence="1" key="1">
    <citation type="journal article" date="2023" name="Plant J.">
        <title>Genome sequences and population genomics provide insights into the demographic history, inbreeding, and mutation load of two 'living fossil' tree species of Dipteronia.</title>
        <authorList>
            <person name="Feng Y."/>
            <person name="Comes H.P."/>
            <person name="Chen J."/>
            <person name="Zhu S."/>
            <person name="Lu R."/>
            <person name="Zhang X."/>
            <person name="Li P."/>
            <person name="Qiu J."/>
            <person name="Olsen K.M."/>
            <person name="Qiu Y."/>
        </authorList>
    </citation>
    <scope>NUCLEOTIDE SEQUENCE</scope>
    <source>
        <strain evidence="1">KIB01</strain>
    </source>
</reference>
<organism evidence="1 2">
    <name type="scientific">Dipteronia dyeriana</name>
    <dbReference type="NCBI Taxonomy" id="168575"/>
    <lineage>
        <taxon>Eukaryota</taxon>
        <taxon>Viridiplantae</taxon>
        <taxon>Streptophyta</taxon>
        <taxon>Embryophyta</taxon>
        <taxon>Tracheophyta</taxon>
        <taxon>Spermatophyta</taxon>
        <taxon>Magnoliopsida</taxon>
        <taxon>eudicotyledons</taxon>
        <taxon>Gunneridae</taxon>
        <taxon>Pentapetalae</taxon>
        <taxon>rosids</taxon>
        <taxon>malvids</taxon>
        <taxon>Sapindales</taxon>
        <taxon>Sapindaceae</taxon>
        <taxon>Hippocastanoideae</taxon>
        <taxon>Acereae</taxon>
        <taxon>Dipteronia</taxon>
    </lineage>
</organism>
<proteinExistence type="predicted"/>
<comment type="caution">
    <text evidence="1">The sequence shown here is derived from an EMBL/GenBank/DDBJ whole genome shotgun (WGS) entry which is preliminary data.</text>
</comment>
<dbReference type="EMBL" id="JANJYI010000006">
    <property type="protein sequence ID" value="KAK2644709.1"/>
    <property type="molecule type" value="Genomic_DNA"/>
</dbReference>
<dbReference type="AlphaFoldDB" id="A0AAD9TYN5"/>
<evidence type="ECO:0000313" key="2">
    <source>
        <dbReference type="Proteomes" id="UP001280121"/>
    </source>
</evidence>
<name>A0AAD9TYN5_9ROSI</name>
<protein>
    <recommendedName>
        <fullName evidence="3">Reverse transcriptase domain-containing protein</fullName>
    </recommendedName>
</protein>
<gene>
    <name evidence="1" type="ORF">Ddye_019904</name>
</gene>
<evidence type="ECO:0008006" key="3">
    <source>
        <dbReference type="Google" id="ProtNLM"/>
    </source>
</evidence>
<dbReference type="PANTHER" id="PTHR33116">
    <property type="entry name" value="REVERSE TRANSCRIPTASE ZINC-BINDING DOMAIN-CONTAINING PROTEIN-RELATED-RELATED"/>
    <property type="match status" value="1"/>
</dbReference>
<dbReference type="PANTHER" id="PTHR33116:SF75">
    <property type="entry name" value="RIBONUCLEASE H PROTEIN"/>
    <property type="match status" value="1"/>
</dbReference>
<sequence length="177" mass="20066">MLDRAKQMNLIRGVVFGDGSIQISHLQFVDDTILFLDPSMDYLLNAKSILRCFELVLGLKINFNKSCLVRVVKIRPGEEDWAAAFRCVSSSLPNKYLGLPLEGYSGREALWNPVVHMVEHRLTLWKSALISKGGQLVLIKTVLSSLSSYFMTIFPIPEGVAKKLEKIQRDFFWNDGM</sequence>
<keyword evidence="2" id="KW-1185">Reference proteome</keyword>
<accession>A0AAD9TYN5</accession>
<evidence type="ECO:0000313" key="1">
    <source>
        <dbReference type="EMBL" id="KAK2644709.1"/>
    </source>
</evidence>
<dbReference type="Proteomes" id="UP001280121">
    <property type="component" value="Unassembled WGS sequence"/>
</dbReference>